<accession>A0A9D5JU23</accession>
<evidence type="ECO:0000313" key="1">
    <source>
        <dbReference type="EMBL" id="MBD3324006.1"/>
    </source>
</evidence>
<comment type="caution">
    <text evidence="1">The sequence shown here is derived from an EMBL/GenBank/DDBJ whole genome shotgun (WGS) entry which is preliminary data.</text>
</comment>
<protein>
    <recommendedName>
        <fullName evidence="3">Glycosyltransferase</fullName>
    </recommendedName>
</protein>
<dbReference type="AlphaFoldDB" id="A0A9D5JU23"/>
<sequence>MAELEMARMPQHVKIHIVSRYVPLANRAGHFTYLLDLMRYFHQCGATLELDVLDPWFVPAHIPPYIHKMADVVIMPSSFFKPPQQSSRKRSIKKLFYPLYSRLPEPLLRPLRHQYYHVQGKSVPGLHKADARATEAEIAFVAHRVRHYQPDLLLANETFLGNILEIGKDEHQIVKAIFAFDLHHQRSQRLQ</sequence>
<organism evidence="1 2">
    <name type="scientific">candidate division KSB3 bacterium</name>
    <dbReference type="NCBI Taxonomy" id="2044937"/>
    <lineage>
        <taxon>Bacteria</taxon>
        <taxon>candidate division KSB3</taxon>
    </lineage>
</organism>
<dbReference type="EMBL" id="WJJP01000170">
    <property type="protein sequence ID" value="MBD3324006.1"/>
    <property type="molecule type" value="Genomic_DNA"/>
</dbReference>
<proteinExistence type="predicted"/>
<evidence type="ECO:0000313" key="2">
    <source>
        <dbReference type="Proteomes" id="UP000649604"/>
    </source>
</evidence>
<gene>
    <name evidence="1" type="ORF">GF339_05440</name>
</gene>
<feature type="non-terminal residue" evidence="1">
    <location>
        <position position="191"/>
    </location>
</feature>
<evidence type="ECO:0008006" key="3">
    <source>
        <dbReference type="Google" id="ProtNLM"/>
    </source>
</evidence>
<dbReference type="Proteomes" id="UP000649604">
    <property type="component" value="Unassembled WGS sequence"/>
</dbReference>
<name>A0A9D5JU23_9BACT</name>
<reference evidence="1" key="1">
    <citation type="submission" date="2019-11" db="EMBL/GenBank/DDBJ databases">
        <title>Microbial mats filling the niche in hypersaline microbial mats.</title>
        <authorList>
            <person name="Wong H.L."/>
            <person name="Macleod F.I."/>
            <person name="White R.A. III"/>
            <person name="Burns B.P."/>
        </authorList>
    </citation>
    <scope>NUCLEOTIDE SEQUENCE</scope>
    <source>
        <strain evidence="1">Rbin_158</strain>
    </source>
</reference>